<comment type="caution">
    <text evidence="2">The sequence shown here is derived from an EMBL/GenBank/DDBJ whole genome shotgun (WGS) entry which is preliminary data.</text>
</comment>
<evidence type="ECO:0000313" key="3">
    <source>
        <dbReference type="Proteomes" id="UP000078397"/>
    </source>
</evidence>
<feature type="region of interest" description="Disordered" evidence="1">
    <location>
        <begin position="57"/>
        <end position="77"/>
    </location>
</feature>
<feature type="compositionally biased region" description="Basic and acidic residues" evidence="1">
    <location>
        <begin position="1"/>
        <end position="11"/>
    </location>
</feature>
<dbReference type="RefSeq" id="XP_018144990.1">
    <property type="nucleotide sequence ID" value="XM_018293542.1"/>
</dbReference>
<sequence>MASDHPTPKTERRNRKERRNIKTSITSNSNSNSNSNLGRSSQYRQNFLGSLDSDLHVANYHPRRPHNCAKSKSQSPVSSCCCQLRTRRHQLPIYPLIPSGVLQNTQRPAG</sequence>
<evidence type="ECO:0000313" key="2">
    <source>
        <dbReference type="EMBL" id="OAQ68140.1"/>
    </source>
</evidence>
<dbReference type="AlphaFoldDB" id="A0A179FSG1"/>
<organism evidence="2 3">
    <name type="scientific">Pochonia chlamydosporia 170</name>
    <dbReference type="NCBI Taxonomy" id="1380566"/>
    <lineage>
        <taxon>Eukaryota</taxon>
        <taxon>Fungi</taxon>
        <taxon>Dikarya</taxon>
        <taxon>Ascomycota</taxon>
        <taxon>Pezizomycotina</taxon>
        <taxon>Sordariomycetes</taxon>
        <taxon>Hypocreomycetidae</taxon>
        <taxon>Hypocreales</taxon>
        <taxon>Clavicipitaceae</taxon>
        <taxon>Pochonia</taxon>
    </lineage>
</organism>
<reference evidence="2 3" key="1">
    <citation type="journal article" date="2016" name="PLoS Pathog.">
        <title>Biosynthesis of antibiotic leucinostatins in bio-control fungus Purpureocillium lilacinum and their inhibition on phytophthora revealed by genome mining.</title>
        <authorList>
            <person name="Wang G."/>
            <person name="Liu Z."/>
            <person name="Lin R."/>
            <person name="Li E."/>
            <person name="Mao Z."/>
            <person name="Ling J."/>
            <person name="Yang Y."/>
            <person name="Yin W.B."/>
            <person name="Xie B."/>
        </authorList>
    </citation>
    <scope>NUCLEOTIDE SEQUENCE [LARGE SCALE GENOMIC DNA]</scope>
    <source>
        <strain evidence="2">170</strain>
    </source>
</reference>
<dbReference type="KEGG" id="pchm:VFPPC_15789"/>
<feature type="region of interest" description="Disordered" evidence="1">
    <location>
        <begin position="1"/>
        <end position="45"/>
    </location>
</feature>
<evidence type="ECO:0000256" key="1">
    <source>
        <dbReference type="SAM" id="MobiDB-lite"/>
    </source>
</evidence>
<feature type="compositionally biased region" description="Basic residues" evidence="1">
    <location>
        <begin position="12"/>
        <end position="21"/>
    </location>
</feature>
<name>A0A179FSG1_METCM</name>
<proteinExistence type="predicted"/>
<dbReference type="GeneID" id="28857536"/>
<accession>A0A179FSG1</accession>
<dbReference type="EMBL" id="LSBJ02000003">
    <property type="protein sequence ID" value="OAQ68140.1"/>
    <property type="molecule type" value="Genomic_DNA"/>
</dbReference>
<feature type="compositionally biased region" description="Low complexity" evidence="1">
    <location>
        <begin position="27"/>
        <end position="36"/>
    </location>
</feature>
<dbReference type="Proteomes" id="UP000078397">
    <property type="component" value="Unassembled WGS sequence"/>
</dbReference>
<gene>
    <name evidence="2" type="ORF">VFPPC_15789</name>
</gene>
<keyword evidence="3" id="KW-1185">Reference proteome</keyword>
<protein>
    <submittedName>
        <fullName evidence="2">Uncharacterized protein</fullName>
    </submittedName>
</protein>